<feature type="region of interest" description="Disordered" evidence="2">
    <location>
        <begin position="70"/>
        <end position="153"/>
    </location>
</feature>
<feature type="compositionally biased region" description="Polar residues" evidence="2">
    <location>
        <begin position="129"/>
        <end position="138"/>
    </location>
</feature>
<evidence type="ECO:0000256" key="1">
    <source>
        <dbReference type="PROSITE-ProRule" id="PRU00283"/>
    </source>
</evidence>
<dbReference type="AlphaFoldDB" id="A0AAG5DLD6"/>
<evidence type="ECO:0000313" key="4">
    <source>
        <dbReference type="EnsemblMetazoa" id="ENSAATROPP012137"/>
    </source>
</evidence>
<dbReference type="PROSITE" id="PS50067">
    <property type="entry name" value="KINESIN_MOTOR_2"/>
    <property type="match status" value="1"/>
</dbReference>
<evidence type="ECO:0000256" key="2">
    <source>
        <dbReference type="SAM" id="MobiDB-lite"/>
    </source>
</evidence>
<feature type="compositionally biased region" description="Polar residues" evidence="2">
    <location>
        <begin position="7"/>
        <end position="31"/>
    </location>
</feature>
<dbReference type="GO" id="GO:0003777">
    <property type="term" value="F:microtubule motor activity"/>
    <property type="evidence" value="ECO:0007669"/>
    <property type="project" value="InterPro"/>
</dbReference>
<reference evidence="4" key="1">
    <citation type="submission" date="2024-04" db="UniProtKB">
        <authorList>
            <consortium name="EnsemblMetazoa"/>
        </authorList>
    </citation>
    <scope>IDENTIFICATION</scope>
    <source>
        <strain evidence="4">EBRO</strain>
    </source>
</reference>
<dbReference type="EnsemblMetazoa" id="ENSAATROPT013347">
    <property type="protein sequence ID" value="ENSAATROPP012137"/>
    <property type="gene ID" value="ENSAATROPG010858"/>
</dbReference>
<organism evidence="4 5">
    <name type="scientific">Anopheles atroparvus</name>
    <name type="common">European mosquito</name>
    <dbReference type="NCBI Taxonomy" id="41427"/>
    <lineage>
        <taxon>Eukaryota</taxon>
        <taxon>Metazoa</taxon>
        <taxon>Ecdysozoa</taxon>
        <taxon>Arthropoda</taxon>
        <taxon>Hexapoda</taxon>
        <taxon>Insecta</taxon>
        <taxon>Pterygota</taxon>
        <taxon>Neoptera</taxon>
        <taxon>Endopterygota</taxon>
        <taxon>Diptera</taxon>
        <taxon>Nematocera</taxon>
        <taxon>Culicoidea</taxon>
        <taxon>Culicidae</taxon>
        <taxon>Anophelinae</taxon>
        <taxon>Anopheles</taxon>
    </lineage>
</organism>
<evidence type="ECO:0000259" key="3">
    <source>
        <dbReference type="PROSITE" id="PS50067"/>
    </source>
</evidence>
<protein>
    <recommendedName>
        <fullName evidence="3">Kinesin motor domain-containing protein</fullName>
    </recommendedName>
</protein>
<name>A0AAG5DLD6_ANOAO</name>
<sequence length="200" mass="21183">MVYKPPGTSTSSRGISPQRPPHQQKQPATMPSSSSSSSIARAGGQSLVNLNNYRDNATLRGRRWDAFHTNGSVRKVNNGSTAANDSGGGSGMKRSNSLNNKYNNGAQTRRSNSIERMNNGNVYRGRSPLRNSTSNLSSGYGTGAGTGGRNQPVLVRSRGNDIGSMDNLDNITQASTGSSNSMPGTPEDNINVVVRVRPLS</sequence>
<dbReference type="GO" id="GO:0007018">
    <property type="term" value="P:microtubule-based movement"/>
    <property type="evidence" value="ECO:0007669"/>
    <property type="project" value="InterPro"/>
</dbReference>
<dbReference type="Proteomes" id="UP000075880">
    <property type="component" value="Unassembled WGS sequence"/>
</dbReference>
<dbReference type="InterPro" id="IPR001752">
    <property type="entry name" value="Kinesin_motor_dom"/>
</dbReference>
<dbReference type="GO" id="GO:0005524">
    <property type="term" value="F:ATP binding"/>
    <property type="evidence" value="ECO:0007669"/>
    <property type="project" value="InterPro"/>
</dbReference>
<keyword evidence="5" id="KW-1185">Reference proteome</keyword>
<feature type="compositionally biased region" description="Polar residues" evidence="2">
    <location>
        <begin position="93"/>
        <end position="121"/>
    </location>
</feature>
<feature type="region of interest" description="Disordered" evidence="2">
    <location>
        <begin position="1"/>
        <end position="47"/>
    </location>
</feature>
<comment type="caution">
    <text evidence="1">Lacks conserved residue(s) required for the propagation of feature annotation.</text>
</comment>
<dbReference type="GO" id="GO:0008017">
    <property type="term" value="F:microtubule binding"/>
    <property type="evidence" value="ECO:0007669"/>
    <property type="project" value="InterPro"/>
</dbReference>
<feature type="domain" description="Kinesin motor" evidence="3">
    <location>
        <begin position="189"/>
        <end position="200"/>
    </location>
</feature>
<evidence type="ECO:0000313" key="5">
    <source>
        <dbReference type="Proteomes" id="UP000075880"/>
    </source>
</evidence>
<accession>A0AAG5DLD6</accession>
<proteinExistence type="inferred from homology"/>
<comment type="similarity">
    <text evidence="1">Belongs to the TRAFAC class myosin-kinesin ATPase superfamily. Kinesin family.</text>
</comment>
<feature type="compositionally biased region" description="Polar residues" evidence="2">
    <location>
        <begin position="70"/>
        <end position="84"/>
    </location>
</feature>